<evidence type="ECO:0000256" key="3">
    <source>
        <dbReference type="ARBA" id="ARBA00022475"/>
    </source>
</evidence>
<comment type="similarity">
    <text evidence="7">Belongs to the binding-protein-dependent transport system permease family.</text>
</comment>
<evidence type="ECO:0000256" key="6">
    <source>
        <dbReference type="ARBA" id="ARBA00023136"/>
    </source>
</evidence>
<dbReference type="EMBL" id="QGQD01000066">
    <property type="protein sequence ID" value="TLC99727.1"/>
    <property type="molecule type" value="Genomic_DNA"/>
</dbReference>
<proteinExistence type="inferred from homology"/>
<keyword evidence="4 7" id="KW-0812">Transmembrane</keyword>
<evidence type="ECO:0000313" key="9">
    <source>
        <dbReference type="EMBL" id="TLC99727.1"/>
    </source>
</evidence>
<feature type="transmembrane region" description="Helical" evidence="7">
    <location>
        <begin position="201"/>
        <end position="221"/>
    </location>
</feature>
<gene>
    <name evidence="9" type="primary">lacG_6</name>
    <name evidence="9" type="ORF">DSM106044_03368</name>
</gene>
<feature type="transmembrane region" description="Helical" evidence="7">
    <location>
        <begin position="107"/>
        <end position="129"/>
    </location>
</feature>
<dbReference type="GO" id="GO:0055085">
    <property type="term" value="P:transmembrane transport"/>
    <property type="evidence" value="ECO:0007669"/>
    <property type="project" value="InterPro"/>
</dbReference>
<evidence type="ECO:0000259" key="8">
    <source>
        <dbReference type="PROSITE" id="PS50928"/>
    </source>
</evidence>
<dbReference type="STRING" id="180332.GCA_000797495_02778"/>
<dbReference type="AlphaFoldDB" id="A0A4V6HRN6"/>
<keyword evidence="3" id="KW-1003">Cell membrane</keyword>
<comment type="subcellular location">
    <subcellularLocation>
        <location evidence="1 7">Cell membrane</location>
        <topology evidence="1 7">Multi-pass membrane protein</topology>
    </subcellularLocation>
</comment>
<feature type="domain" description="ABC transmembrane type-1" evidence="8">
    <location>
        <begin position="70"/>
        <end position="266"/>
    </location>
</feature>
<keyword evidence="5 7" id="KW-1133">Transmembrane helix</keyword>
<protein>
    <submittedName>
        <fullName evidence="9">Lactose transport system permease protein LacG</fullName>
    </submittedName>
</protein>
<dbReference type="GO" id="GO:0005886">
    <property type="term" value="C:plasma membrane"/>
    <property type="evidence" value="ECO:0007669"/>
    <property type="project" value="UniProtKB-SubCell"/>
</dbReference>
<feature type="transmembrane region" description="Helical" evidence="7">
    <location>
        <begin position="12"/>
        <end position="32"/>
    </location>
</feature>
<comment type="caution">
    <text evidence="9">The sequence shown here is derived from an EMBL/GenBank/DDBJ whole genome shotgun (WGS) entry which is preliminary data.</text>
</comment>
<name>A0A4V6HRN6_9FIRM</name>
<dbReference type="RefSeq" id="WP_027295365.1">
    <property type="nucleotide sequence ID" value="NZ_CABMJZ010000087.1"/>
</dbReference>
<dbReference type="SUPFAM" id="SSF161098">
    <property type="entry name" value="MetI-like"/>
    <property type="match status" value="1"/>
</dbReference>
<evidence type="ECO:0000256" key="4">
    <source>
        <dbReference type="ARBA" id="ARBA00022692"/>
    </source>
</evidence>
<keyword evidence="6 7" id="KW-0472">Membrane</keyword>
<reference evidence="9 10" key="1">
    <citation type="journal article" date="2019" name="Anaerobe">
        <title>Detection of Robinsoniella peoriensis in multiple bone samples of a trauma patient.</title>
        <authorList>
            <person name="Schrottner P."/>
            <person name="Hartwich K."/>
            <person name="Bunk B."/>
            <person name="Schober I."/>
            <person name="Helbig S."/>
            <person name="Rudolph W.W."/>
            <person name="Gunzer F."/>
        </authorList>
    </citation>
    <scope>NUCLEOTIDE SEQUENCE [LARGE SCALE GENOMIC DNA]</scope>
    <source>
        <strain evidence="9 10">DSM 106044</strain>
    </source>
</reference>
<dbReference type="InterPro" id="IPR000515">
    <property type="entry name" value="MetI-like"/>
</dbReference>
<dbReference type="PANTHER" id="PTHR43744">
    <property type="entry name" value="ABC TRANSPORTER PERMEASE PROTEIN MG189-RELATED-RELATED"/>
    <property type="match status" value="1"/>
</dbReference>
<evidence type="ECO:0000256" key="1">
    <source>
        <dbReference type="ARBA" id="ARBA00004651"/>
    </source>
</evidence>
<evidence type="ECO:0000256" key="2">
    <source>
        <dbReference type="ARBA" id="ARBA00022448"/>
    </source>
</evidence>
<feature type="transmembrane region" description="Helical" evidence="7">
    <location>
        <begin position="141"/>
        <end position="163"/>
    </location>
</feature>
<dbReference type="CDD" id="cd06261">
    <property type="entry name" value="TM_PBP2"/>
    <property type="match status" value="1"/>
</dbReference>
<keyword evidence="2 7" id="KW-0813">Transport</keyword>
<feature type="transmembrane region" description="Helical" evidence="7">
    <location>
        <begin position="74"/>
        <end position="95"/>
    </location>
</feature>
<feature type="transmembrane region" description="Helical" evidence="7">
    <location>
        <begin position="245"/>
        <end position="265"/>
    </location>
</feature>
<evidence type="ECO:0000313" key="10">
    <source>
        <dbReference type="Proteomes" id="UP000306509"/>
    </source>
</evidence>
<accession>A0A4V6HRN6</accession>
<evidence type="ECO:0000256" key="5">
    <source>
        <dbReference type="ARBA" id="ARBA00022989"/>
    </source>
</evidence>
<dbReference type="InterPro" id="IPR035906">
    <property type="entry name" value="MetI-like_sf"/>
</dbReference>
<dbReference type="OrthoDB" id="9787837at2"/>
<dbReference type="Proteomes" id="UP000306509">
    <property type="component" value="Unassembled WGS sequence"/>
</dbReference>
<evidence type="ECO:0000256" key="7">
    <source>
        <dbReference type="RuleBase" id="RU363032"/>
    </source>
</evidence>
<organism evidence="9 10">
    <name type="scientific">Robinsoniella peoriensis</name>
    <dbReference type="NCBI Taxonomy" id="180332"/>
    <lineage>
        <taxon>Bacteria</taxon>
        <taxon>Bacillati</taxon>
        <taxon>Bacillota</taxon>
        <taxon>Clostridia</taxon>
        <taxon>Lachnospirales</taxon>
        <taxon>Lachnospiraceae</taxon>
        <taxon>Robinsoniella</taxon>
    </lineage>
</organism>
<dbReference type="PROSITE" id="PS50928">
    <property type="entry name" value="ABC_TM1"/>
    <property type="match status" value="1"/>
</dbReference>
<keyword evidence="10" id="KW-1185">Reference proteome</keyword>
<dbReference type="Pfam" id="PF00528">
    <property type="entry name" value="BPD_transp_1"/>
    <property type="match status" value="1"/>
</dbReference>
<dbReference type="Gene3D" id="1.10.3720.10">
    <property type="entry name" value="MetI-like"/>
    <property type="match status" value="1"/>
</dbReference>
<dbReference type="PANTHER" id="PTHR43744:SF2">
    <property type="entry name" value="ARABINOOLIGOSACCHARIDES TRANSPORT SYSTEM PERMEASE PROTEIN ARAQ"/>
    <property type="match status" value="1"/>
</dbReference>
<sequence length="280" mass="31027">MSTRSKVIRGLEYVILSILSVVSIFPFFWMIIAATNKSVDVTKGTLLPGSYFFENLKSVLQSDLNYLTSFKNSLIIAVLTTAIAMVVSSAAGYAFEIYRTKGRDRIFNFILLSMMVPFAALMVPLFRLFSNFKNIPILKFLALNTSGSVIVIAVATAFLIFFFRQNTKTFPKELVEAARIDGLGEMGIFTKIYMPTMKSTYAAAVVVTFMSSWNNYLWPLIALKGENRTLPLIISAMGSSYTPDYGMIMTAVVIATIPAALIFFLMQKQFVAGMQGSVKG</sequence>